<evidence type="ECO:0000256" key="1">
    <source>
        <dbReference type="ARBA" id="ARBA00007692"/>
    </source>
</evidence>
<dbReference type="InParanoid" id="A0A200R4B9"/>
<keyword evidence="3" id="KW-0809">Transit peptide</keyword>
<dbReference type="EMBL" id="MVGT01000438">
    <property type="protein sequence ID" value="OVA17543.1"/>
    <property type="molecule type" value="Genomic_DNA"/>
</dbReference>
<comment type="similarity">
    <text evidence="1">Belongs to the mTERF family.</text>
</comment>
<keyword evidence="2" id="KW-0806">Transcription termination</keyword>
<dbReference type="Proteomes" id="UP000195402">
    <property type="component" value="Unassembled WGS sequence"/>
</dbReference>
<evidence type="ECO:0000256" key="2">
    <source>
        <dbReference type="ARBA" id="ARBA00022472"/>
    </source>
</evidence>
<dbReference type="Gene3D" id="1.25.70.10">
    <property type="entry name" value="Transcription termination factor 3, mitochondrial"/>
    <property type="match status" value="1"/>
</dbReference>
<keyword evidence="5" id="KW-1185">Reference proteome</keyword>
<dbReference type="SMART" id="SM00733">
    <property type="entry name" value="Mterf"/>
    <property type="match status" value="5"/>
</dbReference>
<dbReference type="OrthoDB" id="637682at2759"/>
<dbReference type="Pfam" id="PF02536">
    <property type="entry name" value="mTERF"/>
    <property type="match status" value="2"/>
</dbReference>
<keyword evidence="2" id="KW-0804">Transcription</keyword>
<organism evidence="4 5">
    <name type="scientific">Macleaya cordata</name>
    <name type="common">Five-seeded plume-poppy</name>
    <name type="synonym">Bocconia cordata</name>
    <dbReference type="NCBI Taxonomy" id="56857"/>
    <lineage>
        <taxon>Eukaryota</taxon>
        <taxon>Viridiplantae</taxon>
        <taxon>Streptophyta</taxon>
        <taxon>Embryophyta</taxon>
        <taxon>Tracheophyta</taxon>
        <taxon>Spermatophyta</taxon>
        <taxon>Magnoliopsida</taxon>
        <taxon>Ranunculales</taxon>
        <taxon>Papaveraceae</taxon>
        <taxon>Papaveroideae</taxon>
        <taxon>Macleaya</taxon>
    </lineage>
</organism>
<dbReference type="FunFam" id="1.25.70.10:FF:000001">
    <property type="entry name" value="Mitochondrial transcription termination factor-like"/>
    <property type="match status" value="1"/>
</dbReference>
<evidence type="ECO:0000256" key="3">
    <source>
        <dbReference type="ARBA" id="ARBA00022946"/>
    </source>
</evidence>
<dbReference type="OMA" id="FASICQR"/>
<dbReference type="PANTHER" id="PTHR13068">
    <property type="entry name" value="CGI-12 PROTEIN-RELATED"/>
    <property type="match status" value="1"/>
</dbReference>
<gene>
    <name evidence="4" type="ORF">BVC80_1837g372</name>
</gene>
<dbReference type="PANTHER" id="PTHR13068:SF236">
    <property type="entry name" value="OS02G0749800 PROTEIN"/>
    <property type="match status" value="1"/>
</dbReference>
<dbReference type="InterPro" id="IPR003690">
    <property type="entry name" value="MTERF"/>
</dbReference>
<dbReference type="GO" id="GO:0006353">
    <property type="term" value="P:DNA-templated transcription termination"/>
    <property type="evidence" value="ECO:0007669"/>
    <property type="project" value="UniProtKB-KW"/>
</dbReference>
<protein>
    <submittedName>
        <fullName evidence="4">Mitochodrial transcription termination factor-related</fullName>
    </submittedName>
</protein>
<dbReference type="InterPro" id="IPR038538">
    <property type="entry name" value="MTERF_sf"/>
</dbReference>
<evidence type="ECO:0000313" key="4">
    <source>
        <dbReference type="EMBL" id="OVA17543.1"/>
    </source>
</evidence>
<dbReference type="AlphaFoldDB" id="A0A200R4B9"/>
<dbReference type="GO" id="GO:0003676">
    <property type="term" value="F:nucleic acid binding"/>
    <property type="evidence" value="ECO:0007669"/>
    <property type="project" value="InterPro"/>
</dbReference>
<keyword evidence="2" id="KW-0805">Transcription regulation</keyword>
<reference evidence="4 5" key="1">
    <citation type="journal article" date="2017" name="Mol. Plant">
        <title>The Genome of Medicinal Plant Macleaya cordata Provides New Insights into Benzylisoquinoline Alkaloids Metabolism.</title>
        <authorList>
            <person name="Liu X."/>
            <person name="Liu Y."/>
            <person name="Huang P."/>
            <person name="Ma Y."/>
            <person name="Qing Z."/>
            <person name="Tang Q."/>
            <person name="Cao H."/>
            <person name="Cheng P."/>
            <person name="Zheng Y."/>
            <person name="Yuan Z."/>
            <person name="Zhou Y."/>
            <person name="Liu J."/>
            <person name="Tang Z."/>
            <person name="Zhuo Y."/>
            <person name="Zhang Y."/>
            <person name="Yu L."/>
            <person name="Huang J."/>
            <person name="Yang P."/>
            <person name="Peng Q."/>
            <person name="Zhang J."/>
            <person name="Jiang W."/>
            <person name="Zhang Z."/>
            <person name="Lin K."/>
            <person name="Ro D.K."/>
            <person name="Chen X."/>
            <person name="Xiong X."/>
            <person name="Shang Y."/>
            <person name="Huang S."/>
            <person name="Zeng J."/>
        </authorList>
    </citation>
    <scope>NUCLEOTIDE SEQUENCE [LARGE SCALE GENOMIC DNA]</scope>
    <source>
        <strain evidence="5">cv. BLH2017</strain>
        <tissue evidence="4">Root</tissue>
    </source>
</reference>
<accession>A0A200R4B9</accession>
<evidence type="ECO:0000313" key="5">
    <source>
        <dbReference type="Proteomes" id="UP000195402"/>
    </source>
</evidence>
<proteinExistence type="inferred from homology"/>
<sequence length="417" mass="48079">MFRFLGKELIRFKTRANSTSNQVYFLQTQSLESSINNSNSENQQSPTVSYLLNSCGFSLESAISVSKKINIRSTKKSDSVLELFRTHGFTETQIRNFIKKRPALLATPCTSLEPKIEFFKTFDLSNLDLAKLIHKEPLLLLRVLKSEIIPYCNFFRSFVHTDKNLLTVLSKSYRMFQCNMEKAIRPNISTLRNFGVPDSNISKLLMIHSRILMLNKERFEKSAGLAKKLGFDPTSLGFVYAVRTMMEQTESTWNRRKEALRSYGLSEDEILAAFRLQPRCLLVSEQKIKKVMDFFVNKLNCKASVVLQRPMLLLLSLEKRIIPRCSVLQVLMSKGLVKKDINILLVLRLPEKDFMERFVAKYQEEVREVVKAHQGMIEFKGFTEATNVSGKALRKKTHCNVEKSSLRKKTRCNVEKS</sequence>
<name>A0A200R4B9_MACCD</name>
<comment type="caution">
    <text evidence="4">The sequence shown here is derived from an EMBL/GenBank/DDBJ whole genome shotgun (WGS) entry which is preliminary data.</text>
</comment>